<dbReference type="STRING" id="1122192.SAMN02745673_00217"/>
<dbReference type="PANTHER" id="PTHR37310">
    <property type="entry name" value="CYTOPLASMIC PROTEIN-RELATED"/>
    <property type="match status" value="1"/>
</dbReference>
<dbReference type="OrthoDB" id="5396211at2"/>
<dbReference type="InterPro" id="IPR005560">
    <property type="entry name" value="Csp_YhjQ"/>
</dbReference>
<dbReference type="EMBL" id="FUWS01000001">
    <property type="protein sequence ID" value="SJZ38474.1"/>
    <property type="molecule type" value="Genomic_DNA"/>
</dbReference>
<dbReference type="AlphaFoldDB" id="A0A1T4K7R1"/>
<dbReference type="CDD" id="cd08026">
    <property type="entry name" value="DUF326"/>
    <property type="match status" value="1"/>
</dbReference>
<sequence length="135" mass="14593">MASRTQRFLRAHPRDAAGDIDALAECVERLAECARACTACADACLGEIDVRDVVTAIRRALDCADVCAMAERVLTRRTEADPEVDRSVLEACLLSCKVCALECARHADSQEHCRLCAEACQAGAEACRRLLATLP</sequence>
<dbReference type="Gene3D" id="1.20.1270.360">
    <property type="match status" value="1"/>
</dbReference>
<accession>A0A1T4K7R1</accession>
<dbReference type="Proteomes" id="UP000190637">
    <property type="component" value="Unassembled WGS sequence"/>
</dbReference>
<dbReference type="RefSeq" id="WP_078759657.1">
    <property type="nucleotide sequence ID" value="NZ_FUWS01000001.1"/>
</dbReference>
<evidence type="ECO:0008006" key="3">
    <source>
        <dbReference type="Google" id="ProtNLM"/>
    </source>
</evidence>
<gene>
    <name evidence="1" type="ORF">SAMN02745673_00217</name>
</gene>
<evidence type="ECO:0000313" key="1">
    <source>
        <dbReference type="EMBL" id="SJZ38474.1"/>
    </source>
</evidence>
<reference evidence="1 2" key="1">
    <citation type="submission" date="2017-02" db="EMBL/GenBank/DDBJ databases">
        <authorList>
            <person name="Peterson S.W."/>
        </authorList>
    </citation>
    <scope>NUCLEOTIDE SEQUENCE [LARGE SCALE GENOMIC DNA]</scope>
    <source>
        <strain evidence="1 2">DSM 45154</strain>
    </source>
</reference>
<organism evidence="1 2">
    <name type="scientific">Marinactinospora thermotolerans DSM 45154</name>
    <dbReference type="NCBI Taxonomy" id="1122192"/>
    <lineage>
        <taxon>Bacteria</taxon>
        <taxon>Bacillati</taxon>
        <taxon>Actinomycetota</taxon>
        <taxon>Actinomycetes</taxon>
        <taxon>Streptosporangiales</taxon>
        <taxon>Nocardiopsidaceae</taxon>
        <taxon>Marinactinospora</taxon>
    </lineage>
</organism>
<dbReference type="Pfam" id="PF03860">
    <property type="entry name" value="Csp"/>
    <property type="match status" value="1"/>
</dbReference>
<evidence type="ECO:0000313" key="2">
    <source>
        <dbReference type="Proteomes" id="UP000190637"/>
    </source>
</evidence>
<protein>
    <recommendedName>
        <fullName evidence="3">Four-helix bundle copper-binding protein</fullName>
    </recommendedName>
</protein>
<dbReference type="PANTHER" id="PTHR37310:SF1">
    <property type="entry name" value="CYTOPLASMIC PROTEIN"/>
    <property type="match status" value="1"/>
</dbReference>
<dbReference type="InterPro" id="IPR044543">
    <property type="entry name" value="YHJQ-like"/>
</dbReference>
<name>A0A1T4K7R1_9ACTN</name>
<keyword evidence="2" id="KW-1185">Reference proteome</keyword>
<proteinExistence type="predicted"/>